<proteinExistence type="predicted"/>
<gene>
    <name evidence="1" type="ORF">PHET_07127</name>
</gene>
<dbReference type="OrthoDB" id="10321014at2759"/>
<name>A0A8J4WWK0_9TREM</name>
<keyword evidence="2" id="KW-1185">Reference proteome</keyword>
<evidence type="ECO:0000313" key="2">
    <source>
        <dbReference type="Proteomes" id="UP000748531"/>
    </source>
</evidence>
<accession>A0A8J4WWK0</accession>
<dbReference type="Proteomes" id="UP000748531">
    <property type="component" value="Unassembled WGS sequence"/>
</dbReference>
<organism evidence="1 2">
    <name type="scientific">Paragonimus heterotremus</name>
    <dbReference type="NCBI Taxonomy" id="100268"/>
    <lineage>
        <taxon>Eukaryota</taxon>
        <taxon>Metazoa</taxon>
        <taxon>Spiralia</taxon>
        <taxon>Lophotrochozoa</taxon>
        <taxon>Platyhelminthes</taxon>
        <taxon>Trematoda</taxon>
        <taxon>Digenea</taxon>
        <taxon>Plagiorchiida</taxon>
        <taxon>Troglotremata</taxon>
        <taxon>Troglotrematidae</taxon>
        <taxon>Paragonimus</taxon>
    </lineage>
</organism>
<sequence length="202" mass="22651">MGLHTFPTRAEGKLDIWEVDNADVQFSEWKYCCRCLPEPVWQSAYCVCLENEQKFLIFSNYLESLKYPSPKHIPVSILGQNSLQNSNGPVEATISGPCSSAGYVHPTSYLAVSLVVPNPDVRCEHTTCICELLLKVCFSVKNNESPAIIEHLRLKYAVYQIPSKLDDRINATHLSAMVRLMRSLSNRKPFIPAHLLLGTAAK</sequence>
<protein>
    <submittedName>
        <fullName evidence="1">Uncharacterized protein</fullName>
    </submittedName>
</protein>
<reference evidence="1" key="1">
    <citation type="submission" date="2019-05" db="EMBL/GenBank/DDBJ databases">
        <title>Annotation for the trematode Paragonimus heterotremus.</title>
        <authorList>
            <person name="Choi Y.-J."/>
        </authorList>
    </citation>
    <scope>NUCLEOTIDE SEQUENCE</scope>
    <source>
        <strain evidence="1">LC</strain>
    </source>
</reference>
<comment type="caution">
    <text evidence="1">The sequence shown here is derived from an EMBL/GenBank/DDBJ whole genome shotgun (WGS) entry which is preliminary data.</text>
</comment>
<evidence type="ECO:0000313" key="1">
    <source>
        <dbReference type="EMBL" id="KAF5399352.1"/>
    </source>
</evidence>
<dbReference type="EMBL" id="LUCH01004123">
    <property type="protein sequence ID" value="KAF5399352.1"/>
    <property type="molecule type" value="Genomic_DNA"/>
</dbReference>
<dbReference type="AlphaFoldDB" id="A0A8J4WWK0"/>